<sequence>MDDVNDLPINVEDLYLVAAFGVCWIVRSILVKFNKVQRDDTFGAPPVFFREVYNIGFSFFGVTGLILISSGFHPINPVYVSPWVSAFLKVGLFAGIISFFQTEAFREGYQQAWSQARQRLPGSSGTEGSEKELR</sequence>
<feature type="transmembrane region" description="Helical" evidence="1">
    <location>
        <begin position="52"/>
        <end position="72"/>
    </location>
</feature>
<gene>
    <name evidence="2" type="ORF">PbB2_02800</name>
</gene>
<feature type="transmembrane region" description="Helical" evidence="1">
    <location>
        <begin position="78"/>
        <end position="100"/>
    </location>
</feature>
<dbReference type="Proteomes" id="UP000245086">
    <property type="component" value="Unassembled WGS sequence"/>
</dbReference>
<dbReference type="EMBL" id="BFBR01000010">
    <property type="protein sequence ID" value="GBF59108.1"/>
    <property type="molecule type" value="Genomic_DNA"/>
</dbReference>
<accession>A0A2P2EDH0</accession>
<keyword evidence="3" id="KW-1185">Reference proteome</keyword>
<evidence type="ECO:0000313" key="2">
    <source>
        <dbReference type="EMBL" id="GBF59108.1"/>
    </source>
</evidence>
<keyword evidence="1" id="KW-0812">Transmembrane</keyword>
<dbReference type="RefSeq" id="WP_108985989.1">
    <property type="nucleotide sequence ID" value="NZ_BFBR01000010.1"/>
</dbReference>
<proteinExistence type="predicted"/>
<comment type="caution">
    <text evidence="2">The sequence shown here is derived from an EMBL/GenBank/DDBJ whole genome shotgun (WGS) entry which is preliminary data.</text>
</comment>
<name>A0A2P2EDH0_9PROT</name>
<evidence type="ECO:0000313" key="3">
    <source>
        <dbReference type="Proteomes" id="UP000245086"/>
    </source>
</evidence>
<keyword evidence="1" id="KW-1133">Transmembrane helix</keyword>
<dbReference type="AlphaFoldDB" id="A0A2P2EDH0"/>
<protein>
    <submittedName>
        <fullName evidence="2">Uncharacterized protein</fullName>
    </submittedName>
</protein>
<evidence type="ECO:0000256" key="1">
    <source>
        <dbReference type="SAM" id="Phobius"/>
    </source>
</evidence>
<organism evidence="2 3">
    <name type="scientific">Candidatus Phycosocius bacilliformis</name>
    <dbReference type="NCBI Taxonomy" id="1445552"/>
    <lineage>
        <taxon>Bacteria</taxon>
        <taxon>Pseudomonadati</taxon>
        <taxon>Pseudomonadota</taxon>
        <taxon>Alphaproteobacteria</taxon>
        <taxon>Caulobacterales</taxon>
        <taxon>Caulobacterales incertae sedis</taxon>
        <taxon>Candidatus Phycosocius</taxon>
    </lineage>
</organism>
<reference evidence="2 3" key="1">
    <citation type="journal article" date="2018" name="Genome Announc.">
        <title>Draft Genome Sequence of "Candidatus Phycosocius bacilliformis," an Alphaproteobacterial Ectosymbiont of the Hydrocarbon-Producing Green Alga Botryococcus braunii.</title>
        <authorList>
            <person name="Tanabe Y."/>
            <person name="Yamaguchi H."/>
            <person name="Watanabe M.M."/>
        </authorList>
    </citation>
    <scope>NUCLEOTIDE SEQUENCE [LARGE SCALE GENOMIC DNA]</scope>
    <source>
        <strain evidence="2 3">BOTRYCO-2</strain>
    </source>
</reference>
<feature type="transmembrane region" description="Helical" evidence="1">
    <location>
        <begin position="14"/>
        <end position="31"/>
    </location>
</feature>
<keyword evidence="1" id="KW-0472">Membrane</keyword>